<evidence type="ECO:0008006" key="3">
    <source>
        <dbReference type="Google" id="ProtNLM"/>
    </source>
</evidence>
<dbReference type="AlphaFoldDB" id="A0A916VSP8"/>
<dbReference type="SUPFAM" id="SSF48452">
    <property type="entry name" value="TPR-like"/>
    <property type="match status" value="1"/>
</dbReference>
<organism evidence="1 2">
    <name type="scientific">Neptunicoccus cionae</name>
    <dbReference type="NCBI Taxonomy" id="2035344"/>
    <lineage>
        <taxon>Bacteria</taxon>
        <taxon>Pseudomonadati</taxon>
        <taxon>Pseudomonadota</taxon>
        <taxon>Alphaproteobacteria</taxon>
        <taxon>Rhodobacterales</taxon>
        <taxon>Paracoccaceae</taxon>
        <taxon>Neptunicoccus</taxon>
    </lineage>
</organism>
<dbReference type="Gene3D" id="1.25.40.10">
    <property type="entry name" value="Tetratricopeptide repeat domain"/>
    <property type="match status" value="1"/>
</dbReference>
<proteinExistence type="predicted"/>
<dbReference type="InterPro" id="IPR011990">
    <property type="entry name" value="TPR-like_helical_dom_sf"/>
</dbReference>
<keyword evidence="2" id="KW-1185">Reference proteome</keyword>
<dbReference type="Proteomes" id="UP000628017">
    <property type="component" value="Unassembled WGS sequence"/>
</dbReference>
<dbReference type="EMBL" id="BMKA01000007">
    <property type="protein sequence ID" value="GGA29975.1"/>
    <property type="molecule type" value="Genomic_DNA"/>
</dbReference>
<sequence>MGELARAVQDQGSSKDIPAIVAEMRDLVDGPEMEDLLLATLSDLSDWYQDDVLKAAMLERELSINPSDISNRFQLAYLHAQTSSDALAMFHYEKIPANQRDGTVWNNLGVVYRHFSLRGKSIDAFRKAARRVETLAMSNLAYEHMSSGFLSEADEILKEAQKHPSYHDNVASALVRLREIPEEEDKTHKDKLKGVSSKSVFLSHVGEHLWQRARHDVPKTIIDPNCELDVRLEGENFIAIGTYQKNEASVVSALASTSNPPKSVTYTVEYRGRIVGKVIIGERTEKKKDSGPMVSALLGLAASTRKFILVLPDGAKKARGMIGDDLLDFQLGD</sequence>
<name>A0A916VSP8_9RHOB</name>
<dbReference type="RefSeq" id="WP_188678157.1">
    <property type="nucleotide sequence ID" value="NZ_BMKA01000007.1"/>
</dbReference>
<protein>
    <recommendedName>
        <fullName evidence="3">Tetratricopeptide repeat protein</fullName>
    </recommendedName>
</protein>
<gene>
    <name evidence="1" type="ORF">GCM10011498_33880</name>
</gene>
<reference evidence="1" key="2">
    <citation type="submission" date="2020-09" db="EMBL/GenBank/DDBJ databases">
        <authorList>
            <person name="Sun Q."/>
            <person name="Zhou Y."/>
        </authorList>
    </citation>
    <scope>NUCLEOTIDE SEQUENCE</scope>
    <source>
        <strain evidence="1">CGMCC 1.15880</strain>
    </source>
</reference>
<evidence type="ECO:0000313" key="2">
    <source>
        <dbReference type="Proteomes" id="UP000628017"/>
    </source>
</evidence>
<reference evidence="1" key="1">
    <citation type="journal article" date="2014" name="Int. J. Syst. Evol. Microbiol.">
        <title>Complete genome sequence of Corynebacterium casei LMG S-19264T (=DSM 44701T), isolated from a smear-ripened cheese.</title>
        <authorList>
            <consortium name="US DOE Joint Genome Institute (JGI-PGF)"/>
            <person name="Walter F."/>
            <person name="Albersmeier A."/>
            <person name="Kalinowski J."/>
            <person name="Ruckert C."/>
        </authorList>
    </citation>
    <scope>NUCLEOTIDE SEQUENCE</scope>
    <source>
        <strain evidence="1">CGMCC 1.15880</strain>
    </source>
</reference>
<accession>A0A916VSP8</accession>
<comment type="caution">
    <text evidence="1">The sequence shown here is derived from an EMBL/GenBank/DDBJ whole genome shotgun (WGS) entry which is preliminary data.</text>
</comment>
<evidence type="ECO:0000313" key="1">
    <source>
        <dbReference type="EMBL" id="GGA29975.1"/>
    </source>
</evidence>